<evidence type="ECO:0000313" key="4">
    <source>
        <dbReference type="Proteomes" id="UP000235392"/>
    </source>
</evidence>
<dbReference type="PROSITE" id="PS51257">
    <property type="entry name" value="PROKAR_LIPOPROTEIN"/>
    <property type="match status" value="1"/>
</dbReference>
<feature type="compositionally biased region" description="Polar residues" evidence="1">
    <location>
        <begin position="61"/>
        <end position="80"/>
    </location>
</feature>
<reference evidence="3 4" key="1">
    <citation type="submission" date="2017-11" db="EMBL/GenBank/DDBJ databases">
        <title>De novo assembly and phasing of dikaryotic genomes from two isolates of Puccinia coronata f. sp. avenae, the causal agent of oat crown rust.</title>
        <authorList>
            <person name="Miller M.E."/>
            <person name="Zhang Y."/>
            <person name="Omidvar V."/>
            <person name="Sperschneider J."/>
            <person name="Schwessinger B."/>
            <person name="Raley C."/>
            <person name="Palmer J.M."/>
            <person name="Garnica D."/>
            <person name="Upadhyaya N."/>
            <person name="Rathjen J."/>
            <person name="Taylor J.M."/>
            <person name="Park R.F."/>
            <person name="Dodds P.N."/>
            <person name="Hirsch C.D."/>
            <person name="Kianian S.F."/>
            <person name="Figueroa M."/>
        </authorList>
    </citation>
    <scope>NUCLEOTIDE SEQUENCE [LARGE SCALE GENOMIC DNA]</scope>
    <source>
        <strain evidence="3">12SD80</strain>
    </source>
</reference>
<feature type="compositionally biased region" description="Basic and acidic residues" evidence="1">
    <location>
        <begin position="81"/>
        <end position="104"/>
    </location>
</feature>
<sequence>MPFHKSQLFVILLVSTSAMSCTLGHHGKRSVTVGTEKIESQGLLLRRDEVSVPNPKPDSPVDTTPKSPGETTPSEPTGNDSKTDKSKQPKDNKPTTLHKNEAKLKKLLAGGSGTKKEKAPPSDSAPVTPPPSDDSTKP</sequence>
<keyword evidence="2" id="KW-0732">Signal</keyword>
<accession>A0A2N5RX51</accession>
<feature type="non-terminal residue" evidence="3">
    <location>
        <position position="138"/>
    </location>
</feature>
<protein>
    <submittedName>
        <fullName evidence="3">Uncharacterized protein</fullName>
    </submittedName>
</protein>
<proteinExistence type="predicted"/>
<comment type="caution">
    <text evidence="3">The sequence shown here is derived from an EMBL/GenBank/DDBJ whole genome shotgun (WGS) entry which is preliminary data.</text>
</comment>
<dbReference type="EMBL" id="PGCI01001325">
    <property type="protein sequence ID" value="PLW05558.1"/>
    <property type="molecule type" value="Genomic_DNA"/>
</dbReference>
<feature type="signal peptide" evidence="2">
    <location>
        <begin position="1"/>
        <end position="18"/>
    </location>
</feature>
<evidence type="ECO:0000256" key="2">
    <source>
        <dbReference type="SAM" id="SignalP"/>
    </source>
</evidence>
<feature type="chain" id="PRO_5014743134" evidence="2">
    <location>
        <begin position="19"/>
        <end position="138"/>
    </location>
</feature>
<organism evidence="3 4">
    <name type="scientific">Puccinia coronata f. sp. avenae</name>
    <dbReference type="NCBI Taxonomy" id="200324"/>
    <lineage>
        <taxon>Eukaryota</taxon>
        <taxon>Fungi</taxon>
        <taxon>Dikarya</taxon>
        <taxon>Basidiomycota</taxon>
        <taxon>Pucciniomycotina</taxon>
        <taxon>Pucciniomycetes</taxon>
        <taxon>Pucciniales</taxon>
        <taxon>Pucciniaceae</taxon>
        <taxon>Puccinia</taxon>
    </lineage>
</organism>
<feature type="region of interest" description="Disordered" evidence="1">
    <location>
        <begin position="42"/>
        <end position="138"/>
    </location>
</feature>
<dbReference type="AlphaFoldDB" id="A0A2N5RX51"/>
<evidence type="ECO:0000313" key="3">
    <source>
        <dbReference type="EMBL" id="PLW05558.1"/>
    </source>
</evidence>
<gene>
    <name evidence="3" type="ORF">PCASD_25862</name>
</gene>
<evidence type="ECO:0000256" key="1">
    <source>
        <dbReference type="SAM" id="MobiDB-lite"/>
    </source>
</evidence>
<name>A0A2N5RX51_9BASI</name>
<dbReference type="Proteomes" id="UP000235392">
    <property type="component" value="Unassembled WGS sequence"/>
</dbReference>